<evidence type="ECO:0000313" key="1">
    <source>
        <dbReference type="EMBL" id="PKC00828.1"/>
    </source>
</evidence>
<dbReference type="EMBL" id="LLXJ01001771">
    <property type="protein sequence ID" value="PKC00828.1"/>
    <property type="molecule type" value="Genomic_DNA"/>
</dbReference>
<reference evidence="1 2" key="1">
    <citation type="submission" date="2016-04" db="EMBL/GenBank/DDBJ databases">
        <title>Genome analyses suggest a sexual origin of heterokaryosis in a supposedly ancient asexual fungus.</title>
        <authorList>
            <person name="Ropars J."/>
            <person name="Sedzielewska K."/>
            <person name="Noel J."/>
            <person name="Charron P."/>
            <person name="Farinelli L."/>
            <person name="Marton T."/>
            <person name="Kruger M."/>
            <person name="Pelin A."/>
            <person name="Brachmann A."/>
            <person name="Corradi N."/>
        </authorList>
    </citation>
    <scope>NUCLEOTIDE SEQUENCE [LARGE SCALE GENOMIC DNA]</scope>
    <source>
        <strain evidence="1 2">A5</strain>
    </source>
</reference>
<comment type="caution">
    <text evidence="1">The sequence shown here is derived from an EMBL/GenBank/DDBJ whole genome shotgun (WGS) entry which is preliminary data.</text>
</comment>
<organism evidence="1 2">
    <name type="scientific">Rhizophagus irregularis</name>
    <dbReference type="NCBI Taxonomy" id="588596"/>
    <lineage>
        <taxon>Eukaryota</taxon>
        <taxon>Fungi</taxon>
        <taxon>Fungi incertae sedis</taxon>
        <taxon>Mucoromycota</taxon>
        <taxon>Glomeromycotina</taxon>
        <taxon>Glomeromycetes</taxon>
        <taxon>Glomerales</taxon>
        <taxon>Glomeraceae</taxon>
        <taxon>Rhizophagus</taxon>
    </lineage>
</organism>
<reference evidence="1 2" key="2">
    <citation type="submission" date="2017-09" db="EMBL/GenBank/DDBJ databases">
        <title>Extensive intraspecific genome diversity in a model arbuscular mycorrhizal fungus.</title>
        <authorList>
            <person name="Chen E.C."/>
            <person name="Morin E."/>
            <person name="Beaudet D."/>
            <person name="Noel J."/>
            <person name="Ndikumana S."/>
            <person name="Charron P."/>
            <person name="St-Onge C."/>
            <person name="Giorgi J."/>
            <person name="Grigoriev I.V."/>
            <person name="Roux C."/>
            <person name="Martin F.M."/>
            <person name="Corradi N."/>
        </authorList>
    </citation>
    <scope>NUCLEOTIDE SEQUENCE [LARGE SCALE GENOMIC DNA]</scope>
    <source>
        <strain evidence="1 2">A5</strain>
    </source>
</reference>
<proteinExistence type="predicted"/>
<accession>A0A2N0P1Y4</accession>
<gene>
    <name evidence="1" type="ORF">RhiirA5_427641</name>
</gene>
<sequence length="64" mass="6794">MNATVRLINITAGLRAANCIQVPNGVTQVGGNFVQIMNVRPVLTNSQFGSVKLAPVRGTETELI</sequence>
<dbReference type="Proteomes" id="UP000232722">
    <property type="component" value="Unassembled WGS sequence"/>
</dbReference>
<dbReference type="AlphaFoldDB" id="A0A2N0P1Y4"/>
<name>A0A2N0P1Y4_9GLOM</name>
<protein>
    <submittedName>
        <fullName evidence="1">Uncharacterized protein</fullName>
    </submittedName>
</protein>
<evidence type="ECO:0000313" key="2">
    <source>
        <dbReference type="Proteomes" id="UP000232722"/>
    </source>
</evidence>